<accession>A0A0A9SNV9</accession>
<dbReference type="EMBL" id="GBRH01278351">
    <property type="protein sequence ID" value="JAD19544.1"/>
    <property type="molecule type" value="Transcribed_RNA"/>
</dbReference>
<sequence>MTGIYSGTQLCGHICLRLICFFHRR</sequence>
<reference evidence="1" key="1">
    <citation type="submission" date="2014-09" db="EMBL/GenBank/DDBJ databases">
        <authorList>
            <person name="Magalhaes I.L.F."/>
            <person name="Oliveira U."/>
            <person name="Santos F.R."/>
            <person name="Vidigal T.H.D.A."/>
            <person name="Brescovit A.D."/>
            <person name="Santos A.J."/>
        </authorList>
    </citation>
    <scope>NUCLEOTIDE SEQUENCE</scope>
    <source>
        <tissue evidence="1">Shoot tissue taken approximately 20 cm above the soil surface</tissue>
    </source>
</reference>
<proteinExistence type="predicted"/>
<protein>
    <submittedName>
        <fullName evidence="1">Uncharacterized protein</fullName>
    </submittedName>
</protein>
<name>A0A0A9SNV9_ARUDO</name>
<reference evidence="1" key="2">
    <citation type="journal article" date="2015" name="Data Brief">
        <title>Shoot transcriptome of the giant reed, Arundo donax.</title>
        <authorList>
            <person name="Barrero R.A."/>
            <person name="Guerrero F.D."/>
            <person name="Moolhuijzen P."/>
            <person name="Goolsby J.A."/>
            <person name="Tidwell J."/>
            <person name="Bellgard S.E."/>
            <person name="Bellgard M.I."/>
        </authorList>
    </citation>
    <scope>NUCLEOTIDE SEQUENCE</scope>
    <source>
        <tissue evidence="1">Shoot tissue taken approximately 20 cm above the soil surface</tissue>
    </source>
</reference>
<dbReference type="AlphaFoldDB" id="A0A0A9SNV9"/>
<organism evidence="1">
    <name type="scientific">Arundo donax</name>
    <name type="common">Giant reed</name>
    <name type="synonym">Donax arundinaceus</name>
    <dbReference type="NCBI Taxonomy" id="35708"/>
    <lineage>
        <taxon>Eukaryota</taxon>
        <taxon>Viridiplantae</taxon>
        <taxon>Streptophyta</taxon>
        <taxon>Embryophyta</taxon>
        <taxon>Tracheophyta</taxon>
        <taxon>Spermatophyta</taxon>
        <taxon>Magnoliopsida</taxon>
        <taxon>Liliopsida</taxon>
        <taxon>Poales</taxon>
        <taxon>Poaceae</taxon>
        <taxon>PACMAD clade</taxon>
        <taxon>Arundinoideae</taxon>
        <taxon>Arundineae</taxon>
        <taxon>Arundo</taxon>
    </lineage>
</organism>
<evidence type="ECO:0000313" key="1">
    <source>
        <dbReference type="EMBL" id="JAD19544.1"/>
    </source>
</evidence>